<evidence type="ECO:0008006" key="3">
    <source>
        <dbReference type="Google" id="ProtNLM"/>
    </source>
</evidence>
<evidence type="ECO:0000313" key="2">
    <source>
        <dbReference type="Proteomes" id="UP001271792"/>
    </source>
</evidence>
<sequence length="363" mass="38660">MIAARTLGYRGTRLRVETEPGAGAELEVALSFLETHVAIEQGPADDVLATLRVAGTADARHSPETTADWEDIHVRKSASAFFTVPARRTEQAGRQYLRCTKTGSQFAFDPAARTIDVVLGSGGAMDFVELVRDLVLKDQENTGAAVLHATAAFRDGGAVLVTGAKGAGKSTILLELVEKFGYQIMSGDKTVLHEQADGEVLAAGWPDYPHLGYGTIVKYPGLREIAGIGADYCPPAAHAFAPTGKFAVDPIRFRWRFPSAPRETHVPVMAILHPAIGPGERTVVERCEQGPDELAAILAANVESAFDGAHAGWHGYVDDRRHAHTDRVGRIVSALAGVPAWTVTGPGDLDTGNFPLHTAASSR</sequence>
<keyword evidence="2" id="KW-1185">Reference proteome</keyword>
<proteinExistence type="predicted"/>
<accession>A0ABU4U5E9</accession>
<dbReference type="RefSeq" id="WP_319989406.1">
    <property type="nucleotide sequence ID" value="NZ_JAXAVV010000031.1"/>
</dbReference>
<dbReference type="SUPFAM" id="SSF53795">
    <property type="entry name" value="PEP carboxykinase-like"/>
    <property type="match status" value="1"/>
</dbReference>
<name>A0ABU4U5E9_9PSEU</name>
<comment type="caution">
    <text evidence="1">The sequence shown here is derived from an EMBL/GenBank/DDBJ whole genome shotgun (WGS) entry which is preliminary data.</text>
</comment>
<organism evidence="1 2">
    <name type="scientific">Lentzea kristufekii</name>
    <dbReference type="NCBI Taxonomy" id="3095430"/>
    <lineage>
        <taxon>Bacteria</taxon>
        <taxon>Bacillati</taxon>
        <taxon>Actinomycetota</taxon>
        <taxon>Actinomycetes</taxon>
        <taxon>Pseudonocardiales</taxon>
        <taxon>Pseudonocardiaceae</taxon>
        <taxon>Lentzea</taxon>
    </lineage>
</organism>
<reference evidence="1 2" key="1">
    <citation type="submission" date="2023-11" db="EMBL/GenBank/DDBJ databases">
        <title>Lentzea sokolovensis, sp. nov., Lentzea kristufkii, sp. nov., and Lentzea miocenensis, sp. nov., rare actinobacteria from Sokolov Coal Basin, Miocene lacustrine sediment, Czech Republic.</title>
        <authorList>
            <person name="Lara A."/>
            <person name="Kotroba L."/>
            <person name="Nouioui I."/>
            <person name="Neumann-Schaal M."/>
            <person name="Mast Y."/>
            <person name="Chronakova A."/>
        </authorList>
    </citation>
    <scope>NUCLEOTIDE SEQUENCE [LARGE SCALE GENOMIC DNA]</scope>
    <source>
        <strain evidence="1 2">BCCO 10_0798</strain>
    </source>
</reference>
<gene>
    <name evidence="1" type="ORF">SK571_40435</name>
</gene>
<dbReference type="Proteomes" id="UP001271792">
    <property type="component" value="Unassembled WGS sequence"/>
</dbReference>
<evidence type="ECO:0000313" key="1">
    <source>
        <dbReference type="EMBL" id="MDX8055682.1"/>
    </source>
</evidence>
<protein>
    <recommendedName>
        <fullName evidence="3">HprK-related kinase B</fullName>
    </recommendedName>
</protein>
<dbReference type="Gene3D" id="3.40.50.300">
    <property type="entry name" value="P-loop containing nucleotide triphosphate hydrolases"/>
    <property type="match status" value="1"/>
</dbReference>
<dbReference type="EMBL" id="JAXAVV010000031">
    <property type="protein sequence ID" value="MDX8055682.1"/>
    <property type="molecule type" value="Genomic_DNA"/>
</dbReference>
<dbReference type="InterPro" id="IPR027417">
    <property type="entry name" value="P-loop_NTPase"/>
</dbReference>